<organism evidence="2">
    <name type="scientific">marine sediment metagenome</name>
    <dbReference type="NCBI Taxonomy" id="412755"/>
    <lineage>
        <taxon>unclassified sequences</taxon>
        <taxon>metagenomes</taxon>
        <taxon>ecological metagenomes</taxon>
    </lineage>
</organism>
<protein>
    <recommendedName>
        <fullName evidence="1">Transposase zinc-binding domain-containing protein</fullName>
    </recommendedName>
</protein>
<feature type="non-terminal residue" evidence="2">
    <location>
        <position position="124"/>
    </location>
</feature>
<dbReference type="EMBL" id="BARW01014880">
    <property type="protein sequence ID" value="GAI81062.1"/>
    <property type="molecule type" value="Genomic_DNA"/>
</dbReference>
<dbReference type="AlphaFoldDB" id="X1RJY7"/>
<accession>X1RJY7</accession>
<comment type="caution">
    <text evidence="2">The sequence shown here is derived from an EMBL/GenBank/DDBJ whole genome shotgun (WGS) entry which is preliminary data.</text>
</comment>
<dbReference type="PANTHER" id="PTHR37023:SF1">
    <property type="entry name" value="ISSOD25 TRANSPOSASE TNPA_ISSOD25"/>
    <property type="match status" value="1"/>
</dbReference>
<evidence type="ECO:0000313" key="2">
    <source>
        <dbReference type="EMBL" id="GAI81062.1"/>
    </source>
</evidence>
<dbReference type="Pfam" id="PF14319">
    <property type="entry name" value="Zn_Tnp_IS91"/>
    <property type="match status" value="1"/>
</dbReference>
<reference evidence="2" key="1">
    <citation type="journal article" date="2014" name="Front. Microbiol.">
        <title>High frequency of phylogenetically diverse reductive dehalogenase-homologous genes in deep subseafloor sedimentary metagenomes.</title>
        <authorList>
            <person name="Kawai M."/>
            <person name="Futagami T."/>
            <person name="Toyoda A."/>
            <person name="Takaki Y."/>
            <person name="Nishi S."/>
            <person name="Hori S."/>
            <person name="Arai W."/>
            <person name="Tsubouchi T."/>
            <person name="Morono Y."/>
            <person name="Uchiyama I."/>
            <person name="Ito T."/>
            <person name="Fujiyama A."/>
            <person name="Inagaki F."/>
            <person name="Takami H."/>
        </authorList>
    </citation>
    <scope>NUCLEOTIDE SEQUENCE</scope>
    <source>
        <strain evidence="2">Expedition CK06-06</strain>
    </source>
</reference>
<gene>
    <name evidence="2" type="ORF">S12H4_26259</name>
</gene>
<proteinExistence type="predicted"/>
<dbReference type="InterPro" id="IPR026889">
    <property type="entry name" value="Zn_Tnp"/>
</dbReference>
<dbReference type="PANTHER" id="PTHR37023">
    <property type="entry name" value="TRANSPOSASE"/>
    <property type="match status" value="1"/>
</dbReference>
<evidence type="ECO:0000259" key="1">
    <source>
        <dbReference type="Pfam" id="PF14319"/>
    </source>
</evidence>
<sequence length="124" mass="14205">MDSHPAHELATVINNFLPSFNTENKLPAHKLRTLNALQKCRTEYMGGHIEACEDCGEVRVAYNSCRNRHCPKCGAIEKEKWIINREADLLPVKYFHVVFTVPDKLNSLFLNNQVAMYNLLFSVV</sequence>
<feature type="domain" description="Transposase zinc-binding" evidence="1">
    <location>
        <begin position="13"/>
        <end position="101"/>
    </location>
</feature>
<name>X1RJY7_9ZZZZ</name>